<accession>A0A6I9UF95</accession>
<dbReference type="Proteomes" id="UP000504604">
    <property type="component" value="Linkage group LG15"/>
</dbReference>
<dbReference type="KEGG" id="sind:105177345"/>
<dbReference type="PANTHER" id="PTHR31672:SF13">
    <property type="entry name" value="F-BOX PROTEIN CPR30-LIKE"/>
    <property type="match status" value="1"/>
</dbReference>
<proteinExistence type="predicted"/>
<feature type="domain" description="F-box" evidence="1">
    <location>
        <begin position="16"/>
        <end position="62"/>
    </location>
</feature>
<dbReference type="InterPro" id="IPR013187">
    <property type="entry name" value="F-box-assoc_dom_typ3"/>
</dbReference>
<dbReference type="Pfam" id="PF08268">
    <property type="entry name" value="FBA_3"/>
    <property type="match status" value="1"/>
</dbReference>
<dbReference type="NCBIfam" id="TIGR01640">
    <property type="entry name" value="F_box_assoc_1"/>
    <property type="match status" value="1"/>
</dbReference>
<organism evidence="2 3">
    <name type="scientific">Sesamum indicum</name>
    <name type="common">Oriental sesame</name>
    <name type="synonym">Sesamum orientale</name>
    <dbReference type="NCBI Taxonomy" id="4182"/>
    <lineage>
        <taxon>Eukaryota</taxon>
        <taxon>Viridiplantae</taxon>
        <taxon>Streptophyta</taxon>
        <taxon>Embryophyta</taxon>
        <taxon>Tracheophyta</taxon>
        <taxon>Spermatophyta</taxon>
        <taxon>Magnoliopsida</taxon>
        <taxon>eudicotyledons</taxon>
        <taxon>Gunneridae</taxon>
        <taxon>Pentapetalae</taxon>
        <taxon>asterids</taxon>
        <taxon>lamiids</taxon>
        <taxon>Lamiales</taxon>
        <taxon>Pedaliaceae</taxon>
        <taxon>Sesamum</taxon>
    </lineage>
</organism>
<protein>
    <submittedName>
        <fullName evidence="3">F-box/kelch-repeat protein At3g23880-like</fullName>
    </submittedName>
</protein>
<dbReference type="Gene3D" id="1.20.1280.50">
    <property type="match status" value="1"/>
</dbReference>
<dbReference type="OrthoDB" id="1582872at2759"/>
<sequence>MQENMTLRTMTEHGNRNCYSHLPEAVILHILLRLPTKSITRFKRISKNWAALIGSSYFIKKHFNHEDNKAKLLVYHYRPDLQQCIFTLYQDPTYSRYEMPDHLQFHNIVSVIGPVNSIFCVVDEHVGGMSLWNPTIREFRPIPAAGPDCLNKYCAYMNVYGLGFDPSSDDYKVVWIRKFMDPTASTSSLISLYSLRADSWRHFRDTDFGIVVQNMSESKCNTYVNGVYYWLADDVRFRYYILGFDMRTEAFVEMDVPACITSLYVNLSLYSGDIAILSLDVQDEGKSIDLWVRKGEGYWVKQMAIGPFSFWDFSWPFGLWENGELVMETSSSDLVLLNPNTHQLWNLHIQSEYGHTRMYSYKESLVSIRRRSQCSGL</sequence>
<dbReference type="Pfam" id="PF00646">
    <property type="entry name" value="F-box"/>
    <property type="match status" value="1"/>
</dbReference>
<dbReference type="InterPro" id="IPR001810">
    <property type="entry name" value="F-box_dom"/>
</dbReference>
<dbReference type="PANTHER" id="PTHR31672">
    <property type="entry name" value="BNACNNG10540D PROTEIN"/>
    <property type="match status" value="1"/>
</dbReference>
<dbReference type="PROSITE" id="PS50181">
    <property type="entry name" value="FBOX"/>
    <property type="match status" value="1"/>
</dbReference>
<evidence type="ECO:0000313" key="3">
    <source>
        <dbReference type="RefSeq" id="XP_011098770.2"/>
    </source>
</evidence>
<dbReference type="SUPFAM" id="SSF81383">
    <property type="entry name" value="F-box domain"/>
    <property type="match status" value="1"/>
</dbReference>
<dbReference type="GeneID" id="105177345"/>
<reference evidence="3" key="1">
    <citation type="submission" date="2025-08" db="UniProtKB">
        <authorList>
            <consortium name="RefSeq"/>
        </authorList>
    </citation>
    <scope>IDENTIFICATION</scope>
</reference>
<evidence type="ECO:0000259" key="1">
    <source>
        <dbReference type="PROSITE" id="PS50181"/>
    </source>
</evidence>
<name>A0A6I9UF95_SESIN</name>
<gene>
    <name evidence="3" type="primary">LOC105177345</name>
</gene>
<dbReference type="InterPro" id="IPR036047">
    <property type="entry name" value="F-box-like_dom_sf"/>
</dbReference>
<dbReference type="InParanoid" id="A0A6I9UF95"/>
<dbReference type="InterPro" id="IPR017451">
    <property type="entry name" value="F-box-assoc_interact_dom"/>
</dbReference>
<dbReference type="RefSeq" id="XP_011098770.2">
    <property type="nucleotide sequence ID" value="XM_011100468.2"/>
</dbReference>
<dbReference type="AlphaFoldDB" id="A0A6I9UF95"/>
<evidence type="ECO:0000313" key="2">
    <source>
        <dbReference type="Proteomes" id="UP000504604"/>
    </source>
</evidence>
<dbReference type="InterPro" id="IPR050796">
    <property type="entry name" value="SCF_F-box_component"/>
</dbReference>
<keyword evidence="2" id="KW-1185">Reference proteome</keyword>
<dbReference type="SMART" id="SM00256">
    <property type="entry name" value="FBOX"/>
    <property type="match status" value="1"/>
</dbReference>